<dbReference type="SMART" id="SM00042">
    <property type="entry name" value="CUB"/>
    <property type="match status" value="1"/>
</dbReference>
<dbReference type="Gene3D" id="2.60.120.290">
    <property type="entry name" value="Spermadhesin, CUB domain"/>
    <property type="match status" value="1"/>
</dbReference>
<dbReference type="PANTHER" id="PTHR24652:SF69">
    <property type="entry name" value="CUB DOMAIN-CONTAINING PROTEIN"/>
    <property type="match status" value="1"/>
</dbReference>
<feature type="transmembrane region" description="Helical" evidence="5">
    <location>
        <begin position="212"/>
        <end position="235"/>
    </location>
</feature>
<organism evidence="7 8">
    <name type="scientific">Aplysia californica</name>
    <name type="common">California sea hare</name>
    <dbReference type="NCBI Taxonomy" id="6500"/>
    <lineage>
        <taxon>Eukaryota</taxon>
        <taxon>Metazoa</taxon>
        <taxon>Spiralia</taxon>
        <taxon>Lophotrochozoa</taxon>
        <taxon>Mollusca</taxon>
        <taxon>Gastropoda</taxon>
        <taxon>Heterobranchia</taxon>
        <taxon>Euthyneura</taxon>
        <taxon>Tectipleura</taxon>
        <taxon>Aplysiida</taxon>
        <taxon>Aplysioidea</taxon>
        <taxon>Aplysiidae</taxon>
        <taxon>Aplysia</taxon>
    </lineage>
</organism>
<dbReference type="SUPFAM" id="SSF49854">
    <property type="entry name" value="Spermadhesin, CUB domain"/>
    <property type="match status" value="1"/>
</dbReference>
<dbReference type="InterPro" id="IPR023415">
    <property type="entry name" value="LDLR_class-A_CS"/>
</dbReference>
<dbReference type="PROSITE" id="PS50068">
    <property type="entry name" value="LDLRA_2"/>
    <property type="match status" value="1"/>
</dbReference>
<feature type="disulfide bond" evidence="3">
    <location>
        <begin position="167"/>
        <end position="179"/>
    </location>
</feature>
<keyword evidence="5" id="KW-0472">Membrane</keyword>
<feature type="disulfide bond" evidence="3">
    <location>
        <begin position="174"/>
        <end position="192"/>
    </location>
</feature>
<evidence type="ECO:0000313" key="7">
    <source>
        <dbReference type="Proteomes" id="UP000694888"/>
    </source>
</evidence>
<gene>
    <name evidence="8" type="primary">LOC101852757</name>
</gene>
<evidence type="ECO:0000256" key="1">
    <source>
        <dbReference type="ARBA" id="ARBA00023157"/>
    </source>
</evidence>
<feature type="disulfide bond" evidence="3">
    <location>
        <begin position="186"/>
        <end position="201"/>
    </location>
</feature>
<dbReference type="InterPro" id="IPR002172">
    <property type="entry name" value="LDrepeatLR_classA_rpt"/>
</dbReference>
<keyword evidence="7" id="KW-1185">Reference proteome</keyword>
<accession>A0ABM0JIW9</accession>
<evidence type="ECO:0000256" key="5">
    <source>
        <dbReference type="SAM" id="Phobius"/>
    </source>
</evidence>
<evidence type="ECO:0000256" key="2">
    <source>
        <dbReference type="PROSITE-ProRule" id="PRU00059"/>
    </source>
</evidence>
<reference evidence="8" key="1">
    <citation type="submission" date="2025-08" db="UniProtKB">
        <authorList>
            <consortium name="RefSeq"/>
        </authorList>
    </citation>
    <scope>IDENTIFICATION</scope>
</reference>
<feature type="domain" description="CUB" evidence="6">
    <location>
        <begin position="45"/>
        <end position="162"/>
    </location>
</feature>
<dbReference type="CDD" id="cd00112">
    <property type="entry name" value="LDLa"/>
    <property type="match status" value="1"/>
</dbReference>
<dbReference type="InterPro" id="IPR000859">
    <property type="entry name" value="CUB_dom"/>
</dbReference>
<dbReference type="Gene3D" id="4.10.400.10">
    <property type="entry name" value="Low-density Lipoprotein Receptor"/>
    <property type="match status" value="1"/>
</dbReference>
<dbReference type="PROSITE" id="PS01180">
    <property type="entry name" value="CUB"/>
    <property type="match status" value="1"/>
</dbReference>
<comment type="caution">
    <text evidence="2">Lacks conserved residue(s) required for the propagation of feature annotation.</text>
</comment>
<keyword evidence="1 3" id="KW-1015">Disulfide bond</keyword>
<feature type="compositionally biased region" description="Polar residues" evidence="4">
    <location>
        <begin position="301"/>
        <end position="315"/>
    </location>
</feature>
<dbReference type="SMART" id="SM00192">
    <property type="entry name" value="LDLa"/>
    <property type="match status" value="1"/>
</dbReference>
<protein>
    <submittedName>
        <fullName evidence="8">Neuropilin and tolloid-like protein 1</fullName>
    </submittedName>
</protein>
<sequence length="315" mass="33627">MVVSNGPIIGVSSRKFLYFVIVAAGLLLAGTKSLDYSLLYMESACGTTITFTESFQMDSSTGITYKNLLDCELTVTGPSGHFVVAQITRFELEAALTGSCTDYLDVHDGTSTSATKLNSSPVCGSGTSIPSNFTSSGDSMTLHLLSDSSGVYTGFNMVFVAATSEPCSSSQLNCNTSVCIPSSLECDGFDQCGDSTDEQDCAAKASSDGPDVVMIVLITLTVLVVIGCVVAFVAYRIYDRNRWKKFLHGKMDDDDGIVAPGPSYPLTYQYYKGIRGHPVYQANSSHYTDVEKDTTTTMTDSGHSFDNKAQSSVST</sequence>
<feature type="region of interest" description="Disordered" evidence="4">
    <location>
        <begin position="295"/>
        <end position="315"/>
    </location>
</feature>
<dbReference type="SUPFAM" id="SSF57424">
    <property type="entry name" value="LDL receptor-like module"/>
    <property type="match status" value="1"/>
</dbReference>
<dbReference type="InterPro" id="IPR035914">
    <property type="entry name" value="Sperma_CUB_dom_sf"/>
</dbReference>
<dbReference type="Pfam" id="PF00431">
    <property type="entry name" value="CUB"/>
    <property type="match status" value="1"/>
</dbReference>
<dbReference type="GeneID" id="101852757"/>
<dbReference type="Pfam" id="PF00057">
    <property type="entry name" value="Ldl_recept_a"/>
    <property type="match status" value="1"/>
</dbReference>
<proteinExistence type="predicted"/>
<evidence type="ECO:0000313" key="8">
    <source>
        <dbReference type="RefSeq" id="XP_005094706.1"/>
    </source>
</evidence>
<dbReference type="CDD" id="cd00041">
    <property type="entry name" value="CUB"/>
    <property type="match status" value="1"/>
</dbReference>
<dbReference type="RefSeq" id="XP_005094706.1">
    <property type="nucleotide sequence ID" value="XM_005094649.2"/>
</dbReference>
<dbReference type="InterPro" id="IPR042333">
    <property type="entry name" value="LRAD2/Mig-13-like"/>
</dbReference>
<keyword evidence="5" id="KW-0812">Transmembrane</keyword>
<dbReference type="PANTHER" id="PTHR24652">
    <property type="entry name" value="LOW-DENSITY LIPOPROTEIN RECEPTOR CLASS A DOMAIN-CONTAINING PROTEIN 2"/>
    <property type="match status" value="1"/>
</dbReference>
<evidence type="ECO:0000259" key="6">
    <source>
        <dbReference type="PROSITE" id="PS01180"/>
    </source>
</evidence>
<evidence type="ECO:0000256" key="3">
    <source>
        <dbReference type="PROSITE-ProRule" id="PRU00124"/>
    </source>
</evidence>
<dbReference type="Proteomes" id="UP000694888">
    <property type="component" value="Unplaced"/>
</dbReference>
<name>A0ABM0JIW9_APLCA</name>
<keyword evidence="5" id="KW-1133">Transmembrane helix</keyword>
<evidence type="ECO:0000256" key="4">
    <source>
        <dbReference type="SAM" id="MobiDB-lite"/>
    </source>
</evidence>
<dbReference type="PROSITE" id="PS01209">
    <property type="entry name" value="LDLRA_1"/>
    <property type="match status" value="1"/>
</dbReference>
<dbReference type="InterPro" id="IPR036055">
    <property type="entry name" value="LDL_receptor-like_sf"/>
</dbReference>